<proteinExistence type="predicted"/>
<feature type="region of interest" description="Disordered" evidence="1">
    <location>
        <begin position="1"/>
        <end position="64"/>
    </location>
</feature>
<gene>
    <name evidence="2" type="ORF">CCHLO57077_00019599</name>
</gene>
<name>A0AA35M5X2_9HYPO</name>
<evidence type="ECO:0000256" key="1">
    <source>
        <dbReference type="SAM" id="MobiDB-lite"/>
    </source>
</evidence>
<dbReference type="InterPro" id="IPR036514">
    <property type="entry name" value="SGNH_hydro_sf"/>
</dbReference>
<dbReference type="AlphaFoldDB" id="A0AA35M5X2"/>
<reference evidence="2" key="1">
    <citation type="submission" date="2023-01" db="EMBL/GenBank/DDBJ databases">
        <authorList>
            <person name="Piombo E."/>
        </authorList>
    </citation>
    <scope>NUCLEOTIDE SEQUENCE</scope>
</reference>
<dbReference type="EMBL" id="CABFNP030001059">
    <property type="protein sequence ID" value="CAI6091033.1"/>
    <property type="molecule type" value="Genomic_DNA"/>
</dbReference>
<accession>A0AA35M5X2</accession>
<evidence type="ECO:0000313" key="2">
    <source>
        <dbReference type="EMBL" id="CAI6091033.1"/>
    </source>
</evidence>
<dbReference type="SUPFAM" id="SSF52266">
    <property type="entry name" value="SGNH hydrolase"/>
    <property type="match status" value="1"/>
</dbReference>
<dbReference type="Gene3D" id="3.40.50.1110">
    <property type="entry name" value="SGNH hydrolase"/>
    <property type="match status" value="1"/>
</dbReference>
<keyword evidence="3" id="KW-1185">Reference proteome</keyword>
<protein>
    <submittedName>
        <fullName evidence="2">Uncharacterized protein</fullName>
    </submittedName>
</protein>
<evidence type="ECO:0000313" key="3">
    <source>
        <dbReference type="Proteomes" id="UP001160390"/>
    </source>
</evidence>
<sequence length="118" mass="12196">MLVKSEPIKSYTGDSTAATAGGRGDGFVPLLRSPARGGGGGATLPRAVPRRPGSGRRASGTRRYRLGDRKGSSEVIVTVQFCHNDQKDTSGITPAQFKANLKTMVGEIKAAGGTPALL</sequence>
<feature type="compositionally biased region" description="Low complexity" evidence="1">
    <location>
        <begin position="45"/>
        <end position="58"/>
    </location>
</feature>
<organism evidence="2 3">
    <name type="scientific">Clonostachys chloroleuca</name>
    <dbReference type="NCBI Taxonomy" id="1926264"/>
    <lineage>
        <taxon>Eukaryota</taxon>
        <taxon>Fungi</taxon>
        <taxon>Dikarya</taxon>
        <taxon>Ascomycota</taxon>
        <taxon>Pezizomycotina</taxon>
        <taxon>Sordariomycetes</taxon>
        <taxon>Hypocreomycetidae</taxon>
        <taxon>Hypocreales</taxon>
        <taxon>Bionectriaceae</taxon>
        <taxon>Clonostachys</taxon>
    </lineage>
</organism>
<comment type="caution">
    <text evidence="2">The sequence shown here is derived from an EMBL/GenBank/DDBJ whole genome shotgun (WGS) entry which is preliminary data.</text>
</comment>
<dbReference type="Proteomes" id="UP001160390">
    <property type="component" value="Unassembled WGS sequence"/>
</dbReference>